<proteinExistence type="predicted"/>
<organism evidence="1 2">
    <name type="scientific">Methanosalsum natronophilum</name>
    <dbReference type="NCBI Taxonomy" id="768733"/>
    <lineage>
        <taxon>Archaea</taxon>
        <taxon>Methanobacteriati</taxon>
        <taxon>Methanobacteriota</taxon>
        <taxon>Stenosarchaea group</taxon>
        <taxon>Methanomicrobia</taxon>
        <taxon>Methanosarcinales</taxon>
        <taxon>Methanosarcinaceae</taxon>
        <taxon>Methanosalsum</taxon>
    </lineage>
</organism>
<accession>A0A3R7VV68</accession>
<comment type="caution">
    <text evidence="1">The sequence shown here is derived from an EMBL/GenBank/DDBJ whole genome shotgun (WGS) entry which is preliminary data.</text>
</comment>
<sequence>MIQSSSERNKKLPKNYVLFDAESTLQTKLTEIDEEETFKILHDKFVPEREGFLCIKSIKNVTVNADFA</sequence>
<dbReference type="Proteomes" id="UP000284763">
    <property type="component" value="Unassembled WGS sequence"/>
</dbReference>
<name>A0A3R7VV68_9EURY</name>
<dbReference type="AlphaFoldDB" id="A0A3R7VV68"/>
<dbReference type="RefSeq" id="WP_259134820.1">
    <property type="nucleotide sequence ID" value="NZ_JANUCS010000008.1"/>
</dbReference>
<gene>
    <name evidence="1" type="ORF">D5R95_08385</name>
</gene>
<dbReference type="EMBL" id="QZAB01000531">
    <property type="protein sequence ID" value="RQD81026.1"/>
    <property type="molecule type" value="Genomic_DNA"/>
</dbReference>
<reference evidence="1 2" key="1">
    <citation type="submission" date="2018-08" db="EMBL/GenBank/DDBJ databases">
        <title>The metabolism and importance of syntrophic acetate oxidation coupled to methane or sulfide production in haloalkaline environments.</title>
        <authorList>
            <person name="Timmers P.H.A."/>
            <person name="Vavourakis C.D."/>
            <person name="Sorokin D.Y."/>
            <person name="Sinninghe Damste J.S."/>
            <person name="Muyzer G."/>
            <person name="Stams A.J.M."/>
            <person name="Plugge C.M."/>
        </authorList>
    </citation>
    <scope>NUCLEOTIDE SEQUENCE [LARGE SCALE GENOMIC DNA]</scope>
    <source>
        <strain evidence="1">MSAO_Arc3</strain>
    </source>
</reference>
<protein>
    <submittedName>
        <fullName evidence="1">Uncharacterized protein</fullName>
    </submittedName>
</protein>
<evidence type="ECO:0000313" key="1">
    <source>
        <dbReference type="EMBL" id="RQD81026.1"/>
    </source>
</evidence>
<evidence type="ECO:0000313" key="2">
    <source>
        <dbReference type="Proteomes" id="UP000284763"/>
    </source>
</evidence>